<dbReference type="PANTHER" id="PTHR33619:SF3">
    <property type="entry name" value="POLYSACCHARIDE EXPORT PROTEIN GFCE-RELATED"/>
    <property type="match status" value="1"/>
</dbReference>
<keyword evidence="10" id="KW-0626">Porin</keyword>
<dbReference type="AlphaFoldDB" id="W8EYS8"/>
<dbReference type="SUPFAM" id="SSF52172">
    <property type="entry name" value="CheY-like"/>
    <property type="match status" value="1"/>
</dbReference>
<evidence type="ECO:0000256" key="16">
    <source>
        <dbReference type="SAM" id="Phobius"/>
    </source>
</evidence>
<dbReference type="GO" id="GO:0009279">
    <property type="term" value="C:cell outer membrane"/>
    <property type="evidence" value="ECO:0007669"/>
    <property type="project" value="UniProtKB-SubCell"/>
</dbReference>
<keyword evidence="16" id="KW-1133">Transmembrane helix</keyword>
<dbReference type="InterPro" id="IPR011006">
    <property type="entry name" value="CheY-like_superfamily"/>
</dbReference>
<keyword evidence="13" id="KW-0998">Cell outer membrane</keyword>
<comment type="similarity">
    <text evidence="2">Belongs to the BexD/CtrA/VexA family.</text>
</comment>
<dbReference type="CDD" id="cd00156">
    <property type="entry name" value="REC"/>
    <property type="match status" value="1"/>
</dbReference>
<feature type="modified residue" description="4-aspartylphosphate" evidence="15">
    <location>
        <position position="36"/>
    </location>
</feature>
<dbReference type="GO" id="GO:0000160">
    <property type="term" value="P:phosphorelay signal transduction system"/>
    <property type="evidence" value="ECO:0007669"/>
    <property type="project" value="InterPro"/>
</dbReference>
<keyword evidence="7" id="KW-0732">Signal</keyword>
<dbReference type="Gene3D" id="3.30.1950.10">
    <property type="entry name" value="wza like domain"/>
    <property type="match status" value="1"/>
</dbReference>
<dbReference type="SMART" id="SM00448">
    <property type="entry name" value="REC"/>
    <property type="match status" value="1"/>
</dbReference>
<proteinExistence type="inferred from homology"/>
<evidence type="ECO:0000256" key="8">
    <source>
        <dbReference type="ARBA" id="ARBA00023047"/>
    </source>
</evidence>
<keyword evidence="4" id="KW-1134">Transmembrane beta strand</keyword>
<dbReference type="GO" id="GO:0046930">
    <property type="term" value="C:pore complex"/>
    <property type="evidence" value="ECO:0007669"/>
    <property type="project" value="UniProtKB-KW"/>
</dbReference>
<dbReference type="HOGENOM" id="CLU_753932_0_0_10"/>
<evidence type="ECO:0000256" key="5">
    <source>
        <dbReference type="ARBA" id="ARBA00022597"/>
    </source>
</evidence>
<evidence type="ECO:0000256" key="15">
    <source>
        <dbReference type="PROSITE-ProRule" id="PRU00169"/>
    </source>
</evidence>
<dbReference type="Pfam" id="PF00072">
    <property type="entry name" value="Response_reg"/>
    <property type="match status" value="1"/>
</dbReference>
<comment type="subcellular location">
    <subcellularLocation>
        <location evidence="1">Cell outer membrane</location>
        <topology evidence="1">Multi-pass membrane protein</topology>
    </subcellularLocation>
</comment>
<keyword evidence="9" id="KW-0406">Ion transport</keyword>
<feature type="domain" description="Response regulatory" evidence="17">
    <location>
        <begin position="1"/>
        <end position="101"/>
    </location>
</feature>
<accession>W8EYS8</accession>
<evidence type="ECO:0000256" key="13">
    <source>
        <dbReference type="ARBA" id="ARBA00023237"/>
    </source>
</evidence>
<name>W8EYS8_9BACT</name>
<keyword evidence="6 16" id="KW-0812">Transmembrane</keyword>
<dbReference type="PROSITE" id="PS50110">
    <property type="entry name" value="RESPONSE_REGULATORY"/>
    <property type="match status" value="1"/>
</dbReference>
<dbReference type="InterPro" id="IPR054765">
    <property type="entry name" value="SLBB_dom"/>
</dbReference>
<dbReference type="Pfam" id="PF22461">
    <property type="entry name" value="SLBB_2"/>
    <property type="match status" value="1"/>
</dbReference>
<protein>
    <recommendedName>
        <fullName evidence="17">Response regulatory domain-containing protein</fullName>
    </recommendedName>
</protein>
<dbReference type="PANTHER" id="PTHR33619">
    <property type="entry name" value="POLYSACCHARIDE EXPORT PROTEIN GFCE-RELATED"/>
    <property type="match status" value="1"/>
</dbReference>
<evidence type="ECO:0000256" key="4">
    <source>
        <dbReference type="ARBA" id="ARBA00022452"/>
    </source>
</evidence>
<evidence type="ECO:0000313" key="18">
    <source>
        <dbReference type="EMBL" id="AHJ95476.1"/>
    </source>
</evidence>
<dbReference type="eggNOG" id="COG1596">
    <property type="taxonomic scope" value="Bacteria"/>
</dbReference>
<organism evidence="18 19">
    <name type="scientific">Hymenobacter swuensis DY53</name>
    <dbReference type="NCBI Taxonomy" id="1227739"/>
    <lineage>
        <taxon>Bacteria</taxon>
        <taxon>Pseudomonadati</taxon>
        <taxon>Bacteroidota</taxon>
        <taxon>Cytophagia</taxon>
        <taxon>Cytophagales</taxon>
        <taxon>Hymenobacteraceae</taxon>
        <taxon>Hymenobacter</taxon>
    </lineage>
</organism>
<dbReference type="eggNOG" id="COG2204">
    <property type="taxonomic scope" value="Bacteria"/>
</dbReference>
<evidence type="ECO:0000256" key="7">
    <source>
        <dbReference type="ARBA" id="ARBA00022729"/>
    </source>
</evidence>
<keyword evidence="12" id="KW-0564">Palmitate</keyword>
<evidence type="ECO:0000313" key="19">
    <source>
        <dbReference type="Proteomes" id="UP000019423"/>
    </source>
</evidence>
<dbReference type="GO" id="GO:0015159">
    <property type="term" value="F:polysaccharide transmembrane transporter activity"/>
    <property type="evidence" value="ECO:0007669"/>
    <property type="project" value="InterPro"/>
</dbReference>
<dbReference type="Proteomes" id="UP000019423">
    <property type="component" value="Plasmid pHsw1"/>
</dbReference>
<sequence>MEQAIRSQGYHDIQTFDNGSDCLNSLTEEPDIIFLDQMMGSVSGMDALKAIKRFNPDIFVVFVSGQQQVEVAVESLKFGAFDYIVKNETQRTKLNSVLEKIMLVRERLNQRKPARSNRFFSLFQFFSLLLTLSLLSSCTQNLFQAAGRSSRPTQPPLSAPLDYQYRLRPDDRLTLSVWDHDELSVGSVYSAQPSTELDGKYLLVDNNGEVTVPKLGKVSVGSLTVPEAEETLKARFGKSIVNPLVTVQVLNKEVTVLGEVNAPGKLVLDKDRTTLVQVLGRAGDFNNYADKRYVKVLRQQGSKVEENLFDLTRMDLYVQSNTLILPGDVVYVPAKSSKEFERKSGGILAIASGLSAIIVITRLFLSI</sequence>
<keyword evidence="11 16" id="KW-0472">Membrane</keyword>
<gene>
    <name evidence="18" type="ORF">Hsw_PA0143</name>
</gene>
<keyword evidence="18" id="KW-0614">Plasmid</keyword>
<evidence type="ECO:0000256" key="12">
    <source>
        <dbReference type="ARBA" id="ARBA00023139"/>
    </source>
</evidence>
<dbReference type="KEGG" id="hsw:Hsw_PA0143"/>
<dbReference type="InterPro" id="IPR049712">
    <property type="entry name" value="Poly_export"/>
</dbReference>
<keyword evidence="3" id="KW-0813">Transport</keyword>
<dbReference type="GO" id="GO:0006811">
    <property type="term" value="P:monoatomic ion transport"/>
    <property type="evidence" value="ECO:0007669"/>
    <property type="project" value="UniProtKB-KW"/>
</dbReference>
<keyword evidence="14" id="KW-0449">Lipoprotein</keyword>
<evidence type="ECO:0000256" key="10">
    <source>
        <dbReference type="ARBA" id="ARBA00023114"/>
    </source>
</evidence>
<dbReference type="Pfam" id="PF02563">
    <property type="entry name" value="Poly_export"/>
    <property type="match status" value="1"/>
</dbReference>
<dbReference type="PATRIC" id="fig|1227739.3.peg.171"/>
<dbReference type="InterPro" id="IPR003715">
    <property type="entry name" value="Poly_export_N"/>
</dbReference>
<keyword evidence="15" id="KW-0597">Phosphoprotein</keyword>
<evidence type="ECO:0000256" key="2">
    <source>
        <dbReference type="ARBA" id="ARBA00009450"/>
    </source>
</evidence>
<dbReference type="Gene3D" id="3.10.560.10">
    <property type="entry name" value="Outer membrane lipoprotein wza domain like"/>
    <property type="match status" value="1"/>
</dbReference>
<evidence type="ECO:0000256" key="14">
    <source>
        <dbReference type="ARBA" id="ARBA00023288"/>
    </source>
</evidence>
<keyword evidence="8" id="KW-0625">Polysaccharide transport</keyword>
<evidence type="ECO:0000256" key="1">
    <source>
        <dbReference type="ARBA" id="ARBA00004571"/>
    </source>
</evidence>
<reference evidence="18 19" key="1">
    <citation type="submission" date="2014-01" db="EMBL/GenBank/DDBJ databases">
        <title>Complete sequence of plasmid1 of ionizing-radiation resistance bacterium Hymenobacter swuensis DY53.</title>
        <authorList>
            <person name="Jung J.-H."/>
            <person name="Jeong S.-W."/>
            <person name="Joe M.-H."/>
            <person name="Cho y.-j."/>
            <person name="Kim M.-K."/>
            <person name="Lim S.-Y."/>
        </authorList>
    </citation>
    <scope>NUCLEOTIDE SEQUENCE [LARGE SCALE GENOMIC DNA]</scope>
    <source>
        <strain evidence="18 19">DY53</strain>
        <plasmid evidence="18 19">pHsw1</plasmid>
    </source>
</reference>
<geneLocation type="plasmid" evidence="18 19">
    <name>pHsw1</name>
</geneLocation>
<dbReference type="InterPro" id="IPR001789">
    <property type="entry name" value="Sig_transdc_resp-reg_receiver"/>
</dbReference>
<feature type="transmembrane region" description="Helical" evidence="16">
    <location>
        <begin position="345"/>
        <end position="365"/>
    </location>
</feature>
<dbReference type="GO" id="GO:0015288">
    <property type="term" value="F:porin activity"/>
    <property type="evidence" value="ECO:0007669"/>
    <property type="project" value="UniProtKB-KW"/>
</dbReference>
<keyword evidence="5" id="KW-0762">Sugar transport</keyword>
<evidence type="ECO:0000256" key="3">
    <source>
        <dbReference type="ARBA" id="ARBA00022448"/>
    </source>
</evidence>
<dbReference type="EMBL" id="CP007144">
    <property type="protein sequence ID" value="AHJ95476.1"/>
    <property type="molecule type" value="Genomic_DNA"/>
</dbReference>
<keyword evidence="19" id="KW-1185">Reference proteome</keyword>
<evidence type="ECO:0000256" key="6">
    <source>
        <dbReference type="ARBA" id="ARBA00022692"/>
    </source>
</evidence>
<dbReference type="Gene3D" id="3.40.50.2300">
    <property type="match status" value="1"/>
</dbReference>
<evidence type="ECO:0000259" key="17">
    <source>
        <dbReference type="PROSITE" id="PS50110"/>
    </source>
</evidence>
<evidence type="ECO:0000256" key="9">
    <source>
        <dbReference type="ARBA" id="ARBA00023065"/>
    </source>
</evidence>
<evidence type="ECO:0000256" key="11">
    <source>
        <dbReference type="ARBA" id="ARBA00023136"/>
    </source>
</evidence>